<accession>A0A255GCH5</accession>
<dbReference type="InterPro" id="IPR025443">
    <property type="entry name" value="DUF4307"/>
</dbReference>
<dbReference type="Pfam" id="PF14155">
    <property type="entry name" value="DUF4307"/>
    <property type="match status" value="1"/>
</dbReference>
<reference evidence="2 3" key="1">
    <citation type="submission" date="2017-07" db="EMBL/GenBank/DDBJ databases">
        <title>Draft whole genome sequences of clinical Proprionibacteriaceae strains.</title>
        <authorList>
            <person name="Bernier A.-M."/>
            <person name="Bernard K."/>
            <person name="Domingo M.-C."/>
        </authorList>
    </citation>
    <scope>NUCLEOTIDE SEQUENCE [LARGE SCALE GENOMIC DNA]</scope>
    <source>
        <strain evidence="2 3">NML 030167</strain>
    </source>
</reference>
<dbReference type="RefSeq" id="WP_094356038.1">
    <property type="nucleotide sequence ID" value="NZ_NMVK01000005.1"/>
</dbReference>
<gene>
    <name evidence="2" type="ORF">CGZ94_11535</name>
</gene>
<keyword evidence="1" id="KW-0472">Membrane</keyword>
<name>A0A255GCH5_9ACTN</name>
<organism evidence="2 3">
    <name type="scientific">Enemella evansiae</name>
    <dbReference type="NCBI Taxonomy" id="2016499"/>
    <lineage>
        <taxon>Bacteria</taxon>
        <taxon>Bacillati</taxon>
        <taxon>Actinomycetota</taxon>
        <taxon>Actinomycetes</taxon>
        <taxon>Propionibacteriales</taxon>
        <taxon>Propionibacteriaceae</taxon>
        <taxon>Enemella</taxon>
    </lineage>
</organism>
<dbReference type="EMBL" id="NMVO01000013">
    <property type="protein sequence ID" value="OYO13587.1"/>
    <property type="molecule type" value="Genomic_DNA"/>
</dbReference>
<keyword evidence="1" id="KW-1133">Transmembrane helix</keyword>
<dbReference type="AlphaFoldDB" id="A0A255GCH5"/>
<sequence>MSLSPAERIAARYPDARRPWLKWVVALIVLPLLGVWLWISVDQSNPPVTAQVVSFTVTGNNTINITLMIDRSSADVTGRCLVQATAQGGEQVGEVWYAVAAADREVTQEQVSLRTFRPPVSATISKCQGG</sequence>
<protein>
    <recommendedName>
        <fullName evidence="4">DUF4307 domain-containing protein</fullName>
    </recommendedName>
</protein>
<evidence type="ECO:0000313" key="3">
    <source>
        <dbReference type="Proteomes" id="UP000215896"/>
    </source>
</evidence>
<accession>A0A4V3CEE5</accession>
<dbReference type="OrthoDB" id="3711853at2"/>
<comment type="caution">
    <text evidence="2">The sequence shown here is derived from an EMBL/GenBank/DDBJ whole genome shotgun (WGS) entry which is preliminary data.</text>
</comment>
<evidence type="ECO:0008006" key="4">
    <source>
        <dbReference type="Google" id="ProtNLM"/>
    </source>
</evidence>
<feature type="transmembrane region" description="Helical" evidence="1">
    <location>
        <begin position="20"/>
        <end position="39"/>
    </location>
</feature>
<keyword evidence="1" id="KW-0812">Transmembrane</keyword>
<evidence type="ECO:0000256" key="1">
    <source>
        <dbReference type="SAM" id="Phobius"/>
    </source>
</evidence>
<dbReference type="Proteomes" id="UP000215896">
    <property type="component" value="Unassembled WGS sequence"/>
</dbReference>
<evidence type="ECO:0000313" key="2">
    <source>
        <dbReference type="EMBL" id="OYO13587.1"/>
    </source>
</evidence>
<keyword evidence="3" id="KW-1185">Reference proteome</keyword>
<proteinExistence type="predicted"/>